<name>A0A4Y8NAT2_9BURK</name>
<dbReference type="PANTHER" id="PTHR43095:SF5">
    <property type="entry name" value="XYLULOSE KINASE"/>
    <property type="match status" value="1"/>
</dbReference>
<keyword evidence="2" id="KW-0808">Transferase</keyword>
<comment type="similarity">
    <text evidence="1">Belongs to the FGGY kinase family.</text>
</comment>
<evidence type="ECO:0000313" key="6">
    <source>
        <dbReference type="EMBL" id="TFE46458.1"/>
    </source>
</evidence>
<dbReference type="InterPro" id="IPR050406">
    <property type="entry name" value="FGGY_Carb_Kinase"/>
</dbReference>
<dbReference type="Gene3D" id="3.30.420.40">
    <property type="match status" value="2"/>
</dbReference>
<dbReference type="InterPro" id="IPR018484">
    <property type="entry name" value="FGGY_N"/>
</dbReference>
<dbReference type="CDD" id="cd07808">
    <property type="entry name" value="ASKHA_NBD_FGGY_EcXK-like"/>
    <property type="match status" value="1"/>
</dbReference>
<dbReference type="EMBL" id="SNVI01000001">
    <property type="protein sequence ID" value="TFE46458.1"/>
    <property type="molecule type" value="Genomic_DNA"/>
</dbReference>
<evidence type="ECO:0000259" key="5">
    <source>
        <dbReference type="Pfam" id="PF02782"/>
    </source>
</evidence>
<dbReference type="PIRSF" id="PIRSF000538">
    <property type="entry name" value="GlpK"/>
    <property type="match status" value="1"/>
</dbReference>
<accession>A0A4Y8NAT2</accession>
<dbReference type="RefSeq" id="WP_134457924.1">
    <property type="nucleotide sequence ID" value="NZ_JBHMFL010000085.1"/>
</dbReference>
<gene>
    <name evidence="6" type="ORF">E2553_16335</name>
</gene>
<dbReference type="Pfam" id="PF02782">
    <property type="entry name" value="FGGY_C"/>
    <property type="match status" value="1"/>
</dbReference>
<keyword evidence="3 6" id="KW-0418">Kinase</keyword>
<dbReference type="InterPro" id="IPR043129">
    <property type="entry name" value="ATPase_NBD"/>
</dbReference>
<dbReference type="PANTHER" id="PTHR43095">
    <property type="entry name" value="SUGAR KINASE"/>
    <property type="match status" value="1"/>
</dbReference>
<dbReference type="Pfam" id="PF00370">
    <property type="entry name" value="FGGY_N"/>
    <property type="match status" value="1"/>
</dbReference>
<comment type="caution">
    <text evidence="6">The sequence shown here is derived from an EMBL/GenBank/DDBJ whole genome shotgun (WGS) entry which is preliminary data.</text>
</comment>
<evidence type="ECO:0000259" key="4">
    <source>
        <dbReference type="Pfam" id="PF00370"/>
    </source>
</evidence>
<reference evidence="6 7" key="1">
    <citation type="submission" date="2019-03" db="EMBL/GenBank/DDBJ databases">
        <title>Complete Genome Sequence of Paraburkholderia dipogonis ICMP 19430T, a Nitrogen-fixing Symbiont of the South African Invasive Legume Dipogon lignosus in New Zealand.</title>
        <authorList>
            <person name="De Meyer S.E."/>
        </authorList>
    </citation>
    <scope>NUCLEOTIDE SEQUENCE [LARGE SCALE GENOMIC DNA]</scope>
    <source>
        <strain evidence="6 7">ICMP 19430</strain>
    </source>
</reference>
<organism evidence="6 7">
    <name type="scientific">Paraburkholderia dipogonis</name>
    <dbReference type="NCBI Taxonomy" id="1211383"/>
    <lineage>
        <taxon>Bacteria</taxon>
        <taxon>Pseudomonadati</taxon>
        <taxon>Pseudomonadota</taxon>
        <taxon>Betaproteobacteria</taxon>
        <taxon>Burkholderiales</taxon>
        <taxon>Burkholderiaceae</taxon>
        <taxon>Paraburkholderia</taxon>
    </lineage>
</organism>
<evidence type="ECO:0000256" key="2">
    <source>
        <dbReference type="ARBA" id="ARBA00022679"/>
    </source>
</evidence>
<evidence type="ECO:0000313" key="7">
    <source>
        <dbReference type="Proteomes" id="UP000297385"/>
    </source>
</evidence>
<evidence type="ECO:0000256" key="3">
    <source>
        <dbReference type="ARBA" id="ARBA00022777"/>
    </source>
</evidence>
<evidence type="ECO:0000256" key="1">
    <source>
        <dbReference type="ARBA" id="ARBA00009156"/>
    </source>
</evidence>
<feature type="domain" description="Carbohydrate kinase FGGY C-terminal" evidence="5">
    <location>
        <begin position="244"/>
        <end position="438"/>
    </location>
</feature>
<feature type="domain" description="Carbohydrate kinase FGGY N-terminal" evidence="4">
    <location>
        <begin position="3"/>
        <end position="233"/>
    </location>
</feature>
<protein>
    <submittedName>
        <fullName evidence="6">Carbohydrate kinase</fullName>
    </submittedName>
</protein>
<dbReference type="InterPro" id="IPR018485">
    <property type="entry name" value="FGGY_C"/>
</dbReference>
<dbReference type="GeneID" id="97308921"/>
<dbReference type="AlphaFoldDB" id="A0A4Y8NAT2"/>
<proteinExistence type="inferred from homology"/>
<dbReference type="GO" id="GO:0005975">
    <property type="term" value="P:carbohydrate metabolic process"/>
    <property type="evidence" value="ECO:0007669"/>
    <property type="project" value="InterPro"/>
</dbReference>
<dbReference type="SUPFAM" id="SSF53067">
    <property type="entry name" value="Actin-like ATPase domain"/>
    <property type="match status" value="2"/>
</dbReference>
<dbReference type="GO" id="GO:0016301">
    <property type="term" value="F:kinase activity"/>
    <property type="evidence" value="ECO:0007669"/>
    <property type="project" value="UniProtKB-KW"/>
</dbReference>
<dbReference type="InterPro" id="IPR000577">
    <property type="entry name" value="Carb_kinase_FGGY"/>
</dbReference>
<dbReference type="Proteomes" id="UP000297385">
    <property type="component" value="Unassembled WGS sequence"/>
</dbReference>
<sequence length="490" mass="51544">MSFLGIDLGTGSLKVAIVDENAREQAVASVAYPIETPQAGWAETSVQTWWRALCEAAARLPEGLRRDVRAIGFSGQMHGVVLTDAAGEAVRPAMLWPDTRALTLLDAWPEPQPNPVAPGMAGPLLRWIVLHEPQSASRTRWALQPKDWLRVALGGAVATDPSDACATALADPAGVWDAALLDRLEIPHEWFAPLAPSYAAGGVLSENAARALGLRAGIVLATGAADTPCAALGSGLAHDGDALLTTGTGGQIVVLAEHAPAAVKGLHRYRAASDHWYRMAAMQNVGIALERTRGWLSYEWADAYRDAFGDATNATNATTTSNANTAAASGLTFLPYLTGERTPWLNPMARGGWLGLALDHTRGTMMRAAFEGVAFSLRAGLDAIRASGATVTALKLAGGGSVDARWRQLLADALNVELHAVDCPNAAPRGAAILGGLASGHWHARDLAALAPGATRVASPRGDAALAERYERFLDLYGRVETWFAGTPSQ</sequence>